<dbReference type="NCBIfam" id="TIGR01489">
    <property type="entry name" value="DKMTPPase-SF"/>
    <property type="match status" value="1"/>
</dbReference>
<dbReference type="Gene3D" id="3.40.50.1000">
    <property type="entry name" value="HAD superfamily/HAD-like"/>
    <property type="match status" value="1"/>
</dbReference>
<dbReference type="Pfam" id="PF06888">
    <property type="entry name" value="Put_Phosphatase"/>
    <property type="match status" value="1"/>
</dbReference>
<keyword evidence="3" id="KW-0378">Hydrolase</keyword>
<evidence type="ECO:0000256" key="2">
    <source>
        <dbReference type="ARBA" id="ARBA00022723"/>
    </source>
</evidence>
<evidence type="ECO:0000313" key="5">
    <source>
        <dbReference type="EMBL" id="KAH0916350.1"/>
    </source>
</evidence>
<organism evidence="5 6">
    <name type="scientific">Brassica napus</name>
    <name type="common">Rape</name>
    <dbReference type="NCBI Taxonomy" id="3708"/>
    <lineage>
        <taxon>Eukaryota</taxon>
        <taxon>Viridiplantae</taxon>
        <taxon>Streptophyta</taxon>
        <taxon>Embryophyta</taxon>
        <taxon>Tracheophyta</taxon>
        <taxon>Spermatophyta</taxon>
        <taxon>Magnoliopsida</taxon>
        <taxon>eudicotyledons</taxon>
        <taxon>Gunneridae</taxon>
        <taxon>Pentapetalae</taxon>
        <taxon>rosids</taxon>
        <taxon>malvids</taxon>
        <taxon>Brassicales</taxon>
        <taxon>Brassicaceae</taxon>
        <taxon>Brassiceae</taxon>
        <taxon>Brassica</taxon>
    </lineage>
</organism>
<protein>
    <submittedName>
        <fullName evidence="5">Uncharacterized protein</fullName>
    </submittedName>
</protein>
<keyword evidence="4" id="KW-0460">Magnesium</keyword>
<keyword evidence="6" id="KW-1185">Reference proteome</keyword>
<dbReference type="InterPro" id="IPR023214">
    <property type="entry name" value="HAD_sf"/>
</dbReference>
<dbReference type="Proteomes" id="UP000824890">
    <property type="component" value="Unassembled WGS sequence"/>
</dbReference>
<name>A0ABQ8CH25_BRANA</name>
<dbReference type="InterPro" id="IPR006384">
    <property type="entry name" value="HAD_hydro_PyrdxlP_Pase-like"/>
</dbReference>
<gene>
    <name evidence="5" type="ORF">HID58_030796</name>
</gene>
<dbReference type="PANTHER" id="PTHR20889">
    <property type="entry name" value="PHOSPHATASE, ORPHAN 1, 2"/>
    <property type="match status" value="1"/>
</dbReference>
<keyword evidence="2" id="KW-0479">Metal-binding</keyword>
<accession>A0ABQ8CH25</accession>
<dbReference type="PIRSF" id="PIRSF031051">
    <property type="entry name" value="PyrdxlP_Pase_PHOSPHO2"/>
    <property type="match status" value="1"/>
</dbReference>
<dbReference type="NCBIfam" id="TIGR01488">
    <property type="entry name" value="HAD-SF-IB"/>
    <property type="match status" value="1"/>
</dbReference>
<proteinExistence type="predicted"/>
<dbReference type="SUPFAM" id="SSF56784">
    <property type="entry name" value="HAD-like"/>
    <property type="match status" value="1"/>
</dbReference>
<dbReference type="EMBL" id="JAGKQM010000008">
    <property type="protein sequence ID" value="KAH0916350.1"/>
    <property type="molecule type" value="Genomic_DNA"/>
</dbReference>
<evidence type="ECO:0000256" key="3">
    <source>
        <dbReference type="ARBA" id="ARBA00022801"/>
    </source>
</evidence>
<comment type="caution">
    <text evidence="5">The sequence shown here is derived from an EMBL/GenBank/DDBJ whole genome shotgun (WGS) entry which is preliminary data.</text>
</comment>
<reference evidence="5 6" key="1">
    <citation type="submission" date="2021-05" db="EMBL/GenBank/DDBJ databases">
        <title>Genome Assembly of Synthetic Allotetraploid Brassica napus Reveals Homoeologous Exchanges between Subgenomes.</title>
        <authorList>
            <person name="Davis J.T."/>
        </authorList>
    </citation>
    <scope>NUCLEOTIDE SEQUENCE [LARGE SCALE GENOMIC DNA]</scope>
    <source>
        <strain evidence="6">cv. Da-Ae</strain>
        <tissue evidence="5">Seedling</tissue>
    </source>
</reference>
<comment type="cofactor">
    <cofactor evidence="1">
        <name>Mg(2+)</name>
        <dbReference type="ChEBI" id="CHEBI:18420"/>
    </cofactor>
</comment>
<dbReference type="InterPro" id="IPR036412">
    <property type="entry name" value="HAD-like_sf"/>
</dbReference>
<evidence type="ECO:0000313" key="6">
    <source>
        <dbReference type="Proteomes" id="UP000824890"/>
    </source>
</evidence>
<evidence type="ECO:0000256" key="4">
    <source>
        <dbReference type="ARBA" id="ARBA00022842"/>
    </source>
</evidence>
<evidence type="ECO:0000256" key="1">
    <source>
        <dbReference type="ARBA" id="ARBA00001946"/>
    </source>
</evidence>
<sequence>MANKNNIVIVFDFDKTIIDVDSDNWVVDELGFTELFEQLLPTMPWNSLMVCSSSIIYLPLGSDRMMKELYDHGKTIEEIKQVLRRIPIHPRVIPAIKSAHALGCELRIVSDANTFFIETIVEHLGISEYFSEINTNPGLVDEQGRLRISPYHDFTKSSHGCSRCPPNMCKSLIIERIQASFTKEGNKMKMIYLGDGAGDYCPSLRLKAEDYMMPRKNFPVWDLISQNPALVKATVRDWTDGEAMERILMGLINEIMEMEKMVSSDHRKISVGIVHEPLLPISLPIPLHLVK</sequence>
<dbReference type="InterPro" id="IPR016965">
    <property type="entry name" value="Pase_PHOSPHO-typ"/>
</dbReference>
<dbReference type="PANTHER" id="PTHR20889:SF24">
    <property type="entry name" value="PHOSPHATASE"/>
    <property type="match status" value="1"/>
</dbReference>